<name>A0ABW1KK51_9ACTN</name>
<evidence type="ECO:0008006" key="3">
    <source>
        <dbReference type="Google" id="ProtNLM"/>
    </source>
</evidence>
<accession>A0ABW1KK51</accession>
<sequence>MTHPAGGLLSGQPDTMLGYTLVRTTPPDQQLSGCGGLTECQNFVTANAGALQTLTNFMTMVNNRFDQFEYAARQGGHEYLAANEQNRISIESVQSPAPVAPTPEGN</sequence>
<dbReference type="RefSeq" id="WP_377431453.1">
    <property type="nucleotide sequence ID" value="NZ_JBHSPR010000056.1"/>
</dbReference>
<comment type="caution">
    <text evidence="1">The sequence shown here is derived from an EMBL/GenBank/DDBJ whole genome shotgun (WGS) entry which is preliminary data.</text>
</comment>
<protein>
    <recommendedName>
        <fullName evidence="3">PE domain-containing protein</fullName>
    </recommendedName>
</protein>
<keyword evidence="2" id="KW-1185">Reference proteome</keyword>
<dbReference type="Proteomes" id="UP001596203">
    <property type="component" value="Unassembled WGS sequence"/>
</dbReference>
<dbReference type="EMBL" id="JBHSPR010000056">
    <property type="protein sequence ID" value="MFC6022181.1"/>
    <property type="molecule type" value="Genomic_DNA"/>
</dbReference>
<evidence type="ECO:0000313" key="2">
    <source>
        <dbReference type="Proteomes" id="UP001596203"/>
    </source>
</evidence>
<reference evidence="2" key="1">
    <citation type="journal article" date="2019" name="Int. J. Syst. Evol. Microbiol.">
        <title>The Global Catalogue of Microorganisms (GCM) 10K type strain sequencing project: providing services to taxonomists for standard genome sequencing and annotation.</title>
        <authorList>
            <consortium name="The Broad Institute Genomics Platform"/>
            <consortium name="The Broad Institute Genome Sequencing Center for Infectious Disease"/>
            <person name="Wu L."/>
            <person name="Ma J."/>
        </authorList>
    </citation>
    <scope>NUCLEOTIDE SEQUENCE [LARGE SCALE GENOMIC DNA]</scope>
    <source>
        <strain evidence="2">ZS-35-S2</strain>
    </source>
</reference>
<evidence type="ECO:0000313" key="1">
    <source>
        <dbReference type="EMBL" id="MFC6022181.1"/>
    </source>
</evidence>
<proteinExistence type="predicted"/>
<gene>
    <name evidence="1" type="ORF">ACFP2T_39245</name>
</gene>
<organism evidence="1 2">
    <name type="scientific">Plantactinospora solaniradicis</name>
    <dbReference type="NCBI Taxonomy" id="1723736"/>
    <lineage>
        <taxon>Bacteria</taxon>
        <taxon>Bacillati</taxon>
        <taxon>Actinomycetota</taxon>
        <taxon>Actinomycetes</taxon>
        <taxon>Micromonosporales</taxon>
        <taxon>Micromonosporaceae</taxon>
        <taxon>Plantactinospora</taxon>
    </lineage>
</organism>